<dbReference type="SMART" id="SM00409">
    <property type="entry name" value="IG"/>
    <property type="match status" value="1"/>
</dbReference>
<evidence type="ECO:0000259" key="2">
    <source>
        <dbReference type="SMART" id="SM00409"/>
    </source>
</evidence>
<dbReference type="EMBL" id="RJVU01051648">
    <property type="protein sequence ID" value="ROL41505.1"/>
    <property type="molecule type" value="Genomic_DNA"/>
</dbReference>
<proteinExistence type="predicted"/>
<evidence type="ECO:0000313" key="3">
    <source>
        <dbReference type="EMBL" id="ROL41505.1"/>
    </source>
</evidence>
<dbReference type="InterPro" id="IPR013098">
    <property type="entry name" value="Ig_I-set"/>
</dbReference>
<feature type="domain" description="Immunoglobulin" evidence="2">
    <location>
        <begin position="33"/>
        <end position="123"/>
    </location>
</feature>
<name>A0A3N0Y5N0_ANAGA</name>
<organism evidence="3 4">
    <name type="scientific">Anabarilius grahami</name>
    <name type="common">Kanglang fish</name>
    <name type="synonym">Barilius grahami</name>
    <dbReference type="NCBI Taxonomy" id="495550"/>
    <lineage>
        <taxon>Eukaryota</taxon>
        <taxon>Metazoa</taxon>
        <taxon>Chordata</taxon>
        <taxon>Craniata</taxon>
        <taxon>Vertebrata</taxon>
        <taxon>Euteleostomi</taxon>
        <taxon>Actinopterygii</taxon>
        <taxon>Neopterygii</taxon>
        <taxon>Teleostei</taxon>
        <taxon>Ostariophysi</taxon>
        <taxon>Cypriniformes</taxon>
        <taxon>Xenocyprididae</taxon>
        <taxon>Xenocypridinae</taxon>
        <taxon>Xenocypridinae incertae sedis</taxon>
        <taxon>Anabarilius</taxon>
    </lineage>
</organism>
<sequence length="129" mass="14603">MDPPLQPFTRTLLLLHVCWLWSVQCLSVHFTNQQSVYVIIGQNLILQAQIELLEGERVAKVTWDHSAKTVAEFPHKVSDGKVTVEQQGATLKIRNYQAADGGVYTVTVTDQSGQRHSAQRTVQEYRKIN</sequence>
<dbReference type="SUPFAM" id="SSF48726">
    <property type="entry name" value="Immunoglobulin"/>
    <property type="match status" value="1"/>
</dbReference>
<dbReference type="Pfam" id="PF07679">
    <property type="entry name" value="I-set"/>
    <property type="match status" value="1"/>
</dbReference>
<dbReference type="AlphaFoldDB" id="A0A3N0Y5N0"/>
<gene>
    <name evidence="3" type="ORF">DPX16_6903</name>
</gene>
<dbReference type="InterPro" id="IPR013783">
    <property type="entry name" value="Ig-like_fold"/>
</dbReference>
<reference evidence="3 4" key="1">
    <citation type="submission" date="2018-10" db="EMBL/GenBank/DDBJ databases">
        <title>Genome assembly for a Yunnan-Guizhou Plateau 3E fish, Anabarilius grahami (Regan), and its evolutionary and genetic applications.</title>
        <authorList>
            <person name="Jiang W."/>
        </authorList>
    </citation>
    <scope>NUCLEOTIDE SEQUENCE [LARGE SCALE GENOMIC DNA]</scope>
    <source>
        <strain evidence="3">AG-KIZ</strain>
        <tissue evidence="3">Muscle</tissue>
    </source>
</reference>
<feature type="chain" id="PRO_5017934869" description="Immunoglobulin domain-containing protein" evidence="1">
    <location>
        <begin position="26"/>
        <end position="129"/>
    </location>
</feature>
<dbReference type="InterPro" id="IPR036179">
    <property type="entry name" value="Ig-like_dom_sf"/>
</dbReference>
<feature type="signal peptide" evidence="1">
    <location>
        <begin position="1"/>
        <end position="25"/>
    </location>
</feature>
<dbReference type="OrthoDB" id="8841032at2759"/>
<dbReference type="InterPro" id="IPR003599">
    <property type="entry name" value="Ig_sub"/>
</dbReference>
<protein>
    <recommendedName>
        <fullName evidence="2">Immunoglobulin domain-containing protein</fullName>
    </recommendedName>
</protein>
<keyword evidence="1" id="KW-0732">Signal</keyword>
<evidence type="ECO:0000313" key="4">
    <source>
        <dbReference type="Proteomes" id="UP000281406"/>
    </source>
</evidence>
<dbReference type="Proteomes" id="UP000281406">
    <property type="component" value="Unassembled WGS sequence"/>
</dbReference>
<accession>A0A3N0Y5N0</accession>
<dbReference type="Gene3D" id="2.60.40.10">
    <property type="entry name" value="Immunoglobulins"/>
    <property type="match status" value="1"/>
</dbReference>
<keyword evidence="4" id="KW-1185">Reference proteome</keyword>
<comment type="caution">
    <text evidence="3">The sequence shown here is derived from an EMBL/GenBank/DDBJ whole genome shotgun (WGS) entry which is preliminary data.</text>
</comment>
<evidence type="ECO:0000256" key="1">
    <source>
        <dbReference type="SAM" id="SignalP"/>
    </source>
</evidence>